<protein>
    <submittedName>
        <fullName evidence="1">Uncharacterized protein</fullName>
    </submittedName>
</protein>
<sequence>MKISLGMKGATEIAPDYSMLRAALVAAQASTPTARANGPRPVLPDQHAALHALFASDSELEASAEALGHRFNTDAPKPEDGA</sequence>
<keyword evidence="2" id="KW-1185">Reference proteome</keyword>
<organism evidence="1 2">
    <name type="scientific">Sphingomonas natans</name>
    <dbReference type="NCBI Taxonomy" id="3063330"/>
    <lineage>
        <taxon>Bacteria</taxon>
        <taxon>Pseudomonadati</taxon>
        <taxon>Pseudomonadota</taxon>
        <taxon>Alphaproteobacteria</taxon>
        <taxon>Sphingomonadales</taxon>
        <taxon>Sphingomonadaceae</taxon>
        <taxon>Sphingomonas</taxon>
    </lineage>
</organism>
<evidence type="ECO:0000313" key="2">
    <source>
        <dbReference type="Proteomes" id="UP001169764"/>
    </source>
</evidence>
<comment type="caution">
    <text evidence="1">The sequence shown here is derived from an EMBL/GenBank/DDBJ whole genome shotgun (WGS) entry which is preliminary data.</text>
</comment>
<name>A0ABT8YDH3_9SPHN</name>
<evidence type="ECO:0000313" key="1">
    <source>
        <dbReference type="EMBL" id="MDO6416394.1"/>
    </source>
</evidence>
<accession>A0ABT8YDH3</accession>
<dbReference type="EMBL" id="JAUOTP010000010">
    <property type="protein sequence ID" value="MDO6416394.1"/>
    <property type="molecule type" value="Genomic_DNA"/>
</dbReference>
<dbReference type="RefSeq" id="WP_303545880.1">
    <property type="nucleotide sequence ID" value="NZ_JAUOTP010000010.1"/>
</dbReference>
<dbReference type="Proteomes" id="UP001169764">
    <property type="component" value="Unassembled WGS sequence"/>
</dbReference>
<reference evidence="1" key="1">
    <citation type="submission" date="2023-07" db="EMBL/GenBank/DDBJ databases">
        <authorList>
            <person name="Kim M."/>
        </authorList>
    </citation>
    <scope>NUCLEOTIDE SEQUENCE</scope>
    <source>
        <strain evidence="1">BIUV-7</strain>
    </source>
</reference>
<gene>
    <name evidence="1" type="ORF">Q4F19_18560</name>
</gene>
<proteinExistence type="predicted"/>